<proteinExistence type="predicted"/>
<evidence type="ECO:0000256" key="5">
    <source>
        <dbReference type="ARBA" id="ARBA00022777"/>
    </source>
</evidence>
<comment type="catalytic activity">
    <reaction evidence="7">
        <text>L-threonyl-[protein] + ATP = O-phospho-L-threonyl-[protein] + ADP + H(+)</text>
        <dbReference type="Rhea" id="RHEA:46608"/>
        <dbReference type="Rhea" id="RHEA-COMP:11060"/>
        <dbReference type="Rhea" id="RHEA-COMP:11605"/>
        <dbReference type="ChEBI" id="CHEBI:15378"/>
        <dbReference type="ChEBI" id="CHEBI:30013"/>
        <dbReference type="ChEBI" id="CHEBI:30616"/>
        <dbReference type="ChEBI" id="CHEBI:61977"/>
        <dbReference type="ChEBI" id="CHEBI:456216"/>
        <dbReference type="EC" id="2.7.11.1"/>
    </reaction>
</comment>
<dbReference type="PANTHER" id="PTHR24363:SF0">
    <property type="entry name" value="SERINE_THREONINE KINASE LIKE DOMAIN CONTAINING 1"/>
    <property type="match status" value="1"/>
</dbReference>
<dbReference type="PROSITE" id="PS00108">
    <property type="entry name" value="PROTEIN_KINASE_ST"/>
    <property type="match status" value="1"/>
</dbReference>
<reference evidence="12 13" key="1">
    <citation type="submission" date="2018-12" db="EMBL/GenBank/DDBJ databases">
        <title>Alloscrdovia theropitheci sp. nov: a novel taxon from the feces of the bleeding-herat monkey (Theropithecus geleda).</title>
        <authorList>
            <person name="Modesto M."/>
        </authorList>
    </citation>
    <scope>NUCLEOTIDE SEQUENCE [LARGE SCALE GENOMIC DNA]</scope>
    <source>
        <strain evidence="12 13">GLDI4/2</strain>
    </source>
</reference>
<feature type="domain" description="Protein kinase" evidence="11">
    <location>
        <begin position="12"/>
        <end position="264"/>
    </location>
</feature>
<evidence type="ECO:0000259" key="11">
    <source>
        <dbReference type="PROSITE" id="PS50011"/>
    </source>
</evidence>
<dbReference type="EMBL" id="RXLP01000002">
    <property type="protein sequence ID" value="TCD55009.1"/>
    <property type="molecule type" value="Genomic_DNA"/>
</dbReference>
<dbReference type="Gene3D" id="3.30.200.20">
    <property type="entry name" value="Phosphorylase Kinase, domain 1"/>
    <property type="match status" value="1"/>
</dbReference>
<evidence type="ECO:0000256" key="6">
    <source>
        <dbReference type="ARBA" id="ARBA00022840"/>
    </source>
</evidence>
<evidence type="ECO:0000256" key="10">
    <source>
        <dbReference type="SAM" id="Phobius"/>
    </source>
</evidence>
<name>A0A4V2MU53_9BIFI</name>
<keyword evidence="6 9" id="KW-0067">ATP-binding</keyword>
<feature type="transmembrane region" description="Helical" evidence="10">
    <location>
        <begin position="284"/>
        <end position="309"/>
    </location>
</feature>
<evidence type="ECO:0000313" key="12">
    <source>
        <dbReference type="EMBL" id="TCD55009.1"/>
    </source>
</evidence>
<accession>A0A4V2MU53</accession>
<keyword evidence="3" id="KW-0808">Transferase</keyword>
<dbReference type="RefSeq" id="WP_131283067.1">
    <property type="nucleotide sequence ID" value="NZ_RXLP01000002.1"/>
</dbReference>
<organism evidence="12 13">
    <name type="scientific">Alloscardovia theropitheci</name>
    <dbReference type="NCBI Taxonomy" id="2496842"/>
    <lineage>
        <taxon>Bacteria</taxon>
        <taxon>Bacillati</taxon>
        <taxon>Actinomycetota</taxon>
        <taxon>Actinomycetes</taxon>
        <taxon>Bifidobacteriales</taxon>
        <taxon>Bifidobacteriaceae</taxon>
        <taxon>Alloscardovia</taxon>
    </lineage>
</organism>
<comment type="caution">
    <text evidence="12">The sequence shown here is derived from an EMBL/GenBank/DDBJ whole genome shotgun (WGS) entry which is preliminary data.</text>
</comment>
<evidence type="ECO:0000256" key="3">
    <source>
        <dbReference type="ARBA" id="ARBA00022679"/>
    </source>
</evidence>
<dbReference type="PROSITE" id="PS50011">
    <property type="entry name" value="PROTEIN_KINASE_DOM"/>
    <property type="match status" value="1"/>
</dbReference>
<dbReference type="GO" id="GO:0004674">
    <property type="term" value="F:protein serine/threonine kinase activity"/>
    <property type="evidence" value="ECO:0007669"/>
    <property type="project" value="UniProtKB-KW"/>
</dbReference>
<evidence type="ECO:0000256" key="7">
    <source>
        <dbReference type="ARBA" id="ARBA00047899"/>
    </source>
</evidence>
<dbReference type="PANTHER" id="PTHR24363">
    <property type="entry name" value="SERINE/THREONINE PROTEIN KINASE"/>
    <property type="match status" value="1"/>
</dbReference>
<protein>
    <recommendedName>
        <fullName evidence="1">non-specific serine/threonine protein kinase</fullName>
        <ecNumber evidence="1">2.7.11.1</ecNumber>
    </recommendedName>
</protein>
<keyword evidence="4 9" id="KW-0547">Nucleotide-binding</keyword>
<evidence type="ECO:0000256" key="4">
    <source>
        <dbReference type="ARBA" id="ARBA00022741"/>
    </source>
</evidence>
<evidence type="ECO:0000256" key="1">
    <source>
        <dbReference type="ARBA" id="ARBA00012513"/>
    </source>
</evidence>
<dbReference type="InterPro" id="IPR011009">
    <property type="entry name" value="Kinase-like_dom_sf"/>
</dbReference>
<dbReference type="Gene3D" id="1.10.510.10">
    <property type="entry name" value="Transferase(Phosphotransferase) domain 1"/>
    <property type="match status" value="1"/>
</dbReference>
<dbReference type="InterPro" id="IPR017441">
    <property type="entry name" value="Protein_kinase_ATP_BS"/>
</dbReference>
<evidence type="ECO:0000256" key="2">
    <source>
        <dbReference type="ARBA" id="ARBA00022527"/>
    </source>
</evidence>
<dbReference type="GO" id="GO:0005524">
    <property type="term" value="F:ATP binding"/>
    <property type="evidence" value="ECO:0007669"/>
    <property type="project" value="UniProtKB-UniRule"/>
</dbReference>
<evidence type="ECO:0000256" key="8">
    <source>
        <dbReference type="ARBA" id="ARBA00048679"/>
    </source>
</evidence>
<evidence type="ECO:0000256" key="9">
    <source>
        <dbReference type="PROSITE-ProRule" id="PRU10141"/>
    </source>
</evidence>
<sequence>MAQLGSIVGKRYRIATLIGAGGMSTVYLAIDQTLNKQWAIKEIRLLGDAQERDVVMRSLTTEANLIKKFDHPAIPRIVDLFEESGRLYVVMDYVEGRTLADILKTEGVQSEQDVVNWGIQLCDILEYLHQRSPQVIYRDVKPSNIMLTPSGNIKLIDFGIAREVQTEHIQTTVGDSRRLGTVGFAAPEQLDYNAQYDERVDIYSLGATMYYLLTASHPRNNGFSPLRQFNPEFSVGLEEIILKATATDPDKRYESQSHMAYALRHYKEQDDAHQLALKKTYRKFLTVVIATAITAGLSIASFGISAFVANSDYNYWISKGNQTTNQTVAADAYVRASRIRPSSIEPFELLLKLYISDQSLSSQEEHQLNTAINENSQKLKSNPVDWAQLSYDIGNTYWYYFDGFNDEYKGARFVTEQARSARIRAAEPWMRNAAGISEFDKHDLAEVYADIAVFNSQIVPLIAQGTDSGKYKPYFARLQKILKIAQHSNNVVIKFDVANLVINAVTVYGRNFHADGVKKDTMDELTKATFQLVEKTRTSTVTQDEQRKSILDNKETTLDLVNRAYTNENEAQ</sequence>
<dbReference type="Pfam" id="PF00069">
    <property type="entry name" value="Pkinase"/>
    <property type="match status" value="1"/>
</dbReference>
<dbReference type="InterPro" id="IPR008271">
    <property type="entry name" value="Ser/Thr_kinase_AS"/>
</dbReference>
<feature type="binding site" evidence="9">
    <location>
        <position position="41"/>
    </location>
    <ligand>
        <name>ATP</name>
        <dbReference type="ChEBI" id="CHEBI:30616"/>
    </ligand>
</feature>
<comment type="catalytic activity">
    <reaction evidence="8">
        <text>L-seryl-[protein] + ATP = O-phospho-L-seryl-[protein] + ADP + H(+)</text>
        <dbReference type="Rhea" id="RHEA:17989"/>
        <dbReference type="Rhea" id="RHEA-COMP:9863"/>
        <dbReference type="Rhea" id="RHEA-COMP:11604"/>
        <dbReference type="ChEBI" id="CHEBI:15378"/>
        <dbReference type="ChEBI" id="CHEBI:29999"/>
        <dbReference type="ChEBI" id="CHEBI:30616"/>
        <dbReference type="ChEBI" id="CHEBI:83421"/>
        <dbReference type="ChEBI" id="CHEBI:456216"/>
        <dbReference type="EC" id="2.7.11.1"/>
    </reaction>
</comment>
<dbReference type="EC" id="2.7.11.1" evidence="1"/>
<keyword evidence="10" id="KW-1133">Transmembrane helix</keyword>
<dbReference type="OrthoDB" id="137117at2"/>
<dbReference type="SUPFAM" id="SSF56112">
    <property type="entry name" value="Protein kinase-like (PK-like)"/>
    <property type="match status" value="1"/>
</dbReference>
<keyword evidence="2 12" id="KW-0723">Serine/threonine-protein kinase</keyword>
<keyword evidence="5 12" id="KW-0418">Kinase</keyword>
<dbReference type="InterPro" id="IPR000719">
    <property type="entry name" value="Prot_kinase_dom"/>
</dbReference>
<dbReference type="SMART" id="SM00220">
    <property type="entry name" value="S_TKc"/>
    <property type="match status" value="1"/>
</dbReference>
<keyword evidence="10" id="KW-0812">Transmembrane</keyword>
<dbReference type="AlphaFoldDB" id="A0A4V2MU53"/>
<dbReference type="CDD" id="cd14014">
    <property type="entry name" value="STKc_PknB_like"/>
    <property type="match status" value="1"/>
</dbReference>
<keyword evidence="13" id="KW-1185">Reference proteome</keyword>
<dbReference type="PROSITE" id="PS00107">
    <property type="entry name" value="PROTEIN_KINASE_ATP"/>
    <property type="match status" value="1"/>
</dbReference>
<keyword evidence="10" id="KW-0472">Membrane</keyword>
<dbReference type="Proteomes" id="UP000291289">
    <property type="component" value="Unassembled WGS sequence"/>
</dbReference>
<evidence type="ECO:0000313" key="13">
    <source>
        <dbReference type="Proteomes" id="UP000291289"/>
    </source>
</evidence>
<gene>
    <name evidence="12" type="ORF">EJ419_01060</name>
</gene>